<proteinExistence type="predicted"/>
<name>A0ACC1BD52_9ROSI</name>
<reference evidence="2" key="1">
    <citation type="journal article" date="2023" name="G3 (Bethesda)">
        <title>Genome assembly and association tests identify interacting loci associated with vigor, precocity, and sex in interspecific pistachio rootstocks.</title>
        <authorList>
            <person name="Palmer W."/>
            <person name="Jacygrad E."/>
            <person name="Sagayaradj S."/>
            <person name="Cavanaugh K."/>
            <person name="Han R."/>
            <person name="Bertier L."/>
            <person name="Beede B."/>
            <person name="Kafkas S."/>
            <person name="Golino D."/>
            <person name="Preece J."/>
            <person name="Michelmore R."/>
        </authorList>
    </citation>
    <scope>NUCLEOTIDE SEQUENCE [LARGE SCALE GENOMIC DNA]</scope>
</reference>
<keyword evidence="2" id="KW-1185">Reference proteome</keyword>
<protein>
    <submittedName>
        <fullName evidence="1">Uncharacterized protein</fullName>
    </submittedName>
</protein>
<comment type="caution">
    <text evidence="1">The sequence shown here is derived from an EMBL/GenBank/DDBJ whole genome shotgun (WGS) entry which is preliminary data.</text>
</comment>
<evidence type="ECO:0000313" key="2">
    <source>
        <dbReference type="Proteomes" id="UP001164250"/>
    </source>
</evidence>
<dbReference type="Proteomes" id="UP001164250">
    <property type="component" value="Chromosome 5"/>
</dbReference>
<sequence>MRSKFIKAEYEDLPFAHASLLTHHPQKLVKKGDIVCTSGNCCILTNESSHFCYMLKKEQKHLRRSQKGRQNGRQHKVKGVKSQKQKKIEESREKTQVNGTICKGFEEQKPAEGHIGPTGEQENKGYAELIEKHKEVEEIQFKVNDKQVEAEQYNEGNEEHNQKQLVEENNQAEDKNQAENHSGVAEEEQKELNKEVMEEQQIQVPAEGYIGQIGAENHTEVAEAQHLKELDKEVIEELCHEEQKNENLEEKNKIQDQESEASEKQARLPEIQIEGVVELINPQQRLLDVPCDSSCGENENKQVPNERTKTVQEENSPTTESHRKFSGEANIFKPKAGQSYLELSLEHQHQTTFSNEAKGLEYKMQKQHQQRGTRPSECEPVLMTIEAEHDLTLASLKSELKQKSMPSTKRMLEPRPQTLVEINKAFVS</sequence>
<dbReference type="EMBL" id="CM047901">
    <property type="protein sequence ID" value="KAJ0096782.1"/>
    <property type="molecule type" value="Genomic_DNA"/>
</dbReference>
<accession>A0ACC1BD52</accession>
<gene>
    <name evidence="1" type="ORF">Patl1_28063</name>
</gene>
<evidence type="ECO:0000313" key="1">
    <source>
        <dbReference type="EMBL" id="KAJ0096782.1"/>
    </source>
</evidence>
<organism evidence="1 2">
    <name type="scientific">Pistacia atlantica</name>
    <dbReference type="NCBI Taxonomy" id="434234"/>
    <lineage>
        <taxon>Eukaryota</taxon>
        <taxon>Viridiplantae</taxon>
        <taxon>Streptophyta</taxon>
        <taxon>Embryophyta</taxon>
        <taxon>Tracheophyta</taxon>
        <taxon>Spermatophyta</taxon>
        <taxon>Magnoliopsida</taxon>
        <taxon>eudicotyledons</taxon>
        <taxon>Gunneridae</taxon>
        <taxon>Pentapetalae</taxon>
        <taxon>rosids</taxon>
        <taxon>malvids</taxon>
        <taxon>Sapindales</taxon>
        <taxon>Anacardiaceae</taxon>
        <taxon>Pistacia</taxon>
    </lineage>
</organism>